<protein>
    <submittedName>
        <fullName evidence="1">Uncharacterized protein</fullName>
    </submittedName>
</protein>
<reference evidence="1" key="1">
    <citation type="submission" date="2014-11" db="EMBL/GenBank/DDBJ databases">
        <authorList>
            <person name="Otto D Thomas"/>
            <person name="Naeem Raeece"/>
        </authorList>
    </citation>
    <scope>NUCLEOTIDE SEQUENCE</scope>
</reference>
<dbReference type="AlphaFoldDB" id="A0A0G4G320"/>
<dbReference type="VEuPathDB" id="CryptoDB:Cvel_20026"/>
<proteinExistence type="predicted"/>
<dbReference type="PhylomeDB" id="A0A0G4G320"/>
<accession>A0A0G4G320</accession>
<gene>
    <name evidence="1" type="ORF">Cvel_20026</name>
</gene>
<dbReference type="EMBL" id="CDMZ01000847">
    <property type="protein sequence ID" value="CEM22632.1"/>
    <property type="molecule type" value="Genomic_DNA"/>
</dbReference>
<organism evidence="1">
    <name type="scientific">Chromera velia CCMP2878</name>
    <dbReference type="NCBI Taxonomy" id="1169474"/>
    <lineage>
        <taxon>Eukaryota</taxon>
        <taxon>Sar</taxon>
        <taxon>Alveolata</taxon>
        <taxon>Colpodellida</taxon>
        <taxon>Chromeraceae</taxon>
        <taxon>Chromera</taxon>
    </lineage>
</organism>
<sequence>MSSRECFEVERAAISLIRKTFAATEGFEGLEEPSKPLPHFARADLAVRPFGYRKDQWLPVQVKSVTGTRPVVSSSRKPCWSFSNCRGYAGMPIVCISLGKGPGQGESPRAWVFPGDSLHHMKGPLMITAGGKYDTDDSRCSLKADCPRERHVGQVLFSLWEEGKSARGNSKLHTVETLESQQSKTHLAERRMTEKCQQLLETVPGGVDVCFAPCPSLPYDIKIRLRGATQAPWQRVQLKSSVADKLHRNAFVKMRKLVRGQMVPYDESDFDYLMKGLPEPPRAWLFSGDYFEELNLKSKVIHITEGGKHDQKATRCSFDHDSSYGPQIAKRLYRLWKDAQKGIGPCYLQSLDTLQRQQSRHHLAEWTMLQKCRELFKNVEGGVEVDDEEPPCPSFPYDIRIRLDGASMLLVAPLLEIRLLRPF</sequence>
<evidence type="ECO:0000313" key="1">
    <source>
        <dbReference type="EMBL" id="CEM22632.1"/>
    </source>
</evidence>
<name>A0A0G4G320_9ALVE</name>